<feature type="compositionally biased region" description="Acidic residues" evidence="5">
    <location>
        <begin position="130"/>
        <end position="154"/>
    </location>
</feature>
<evidence type="ECO:0000256" key="5">
    <source>
        <dbReference type="SAM" id="MobiDB-lite"/>
    </source>
</evidence>
<evidence type="ECO:0000313" key="7">
    <source>
        <dbReference type="EMBL" id="MEJ1154197.1"/>
    </source>
</evidence>
<keyword evidence="3" id="KW-0479">Metal-binding</keyword>
<keyword evidence="2" id="KW-0813">Transport</keyword>
<evidence type="ECO:0000256" key="1">
    <source>
        <dbReference type="ARBA" id="ARBA00004196"/>
    </source>
</evidence>
<proteinExistence type="predicted"/>
<feature type="chain" id="PRO_5045215645" evidence="6">
    <location>
        <begin position="32"/>
        <end position="336"/>
    </location>
</feature>
<feature type="region of interest" description="Disordered" evidence="5">
    <location>
        <begin position="125"/>
        <end position="159"/>
    </location>
</feature>
<keyword evidence="8" id="KW-1185">Reference proteome</keyword>
<evidence type="ECO:0000256" key="3">
    <source>
        <dbReference type="ARBA" id="ARBA00022723"/>
    </source>
</evidence>
<organism evidence="7 8">
    <name type="scientific">Microbacterium marmarense</name>
    <dbReference type="NCBI Taxonomy" id="3122051"/>
    <lineage>
        <taxon>Bacteria</taxon>
        <taxon>Bacillati</taxon>
        <taxon>Actinomycetota</taxon>
        <taxon>Actinomycetes</taxon>
        <taxon>Micrococcales</taxon>
        <taxon>Microbacteriaceae</taxon>
        <taxon>Microbacterium</taxon>
    </lineage>
</organism>
<dbReference type="SUPFAM" id="SSF53807">
    <property type="entry name" value="Helical backbone' metal receptor"/>
    <property type="match status" value="1"/>
</dbReference>
<reference evidence="7 8" key="1">
    <citation type="submission" date="2024-02" db="EMBL/GenBank/DDBJ databases">
        <authorList>
            <person name="Saticioglu I.B."/>
        </authorList>
    </citation>
    <scope>NUCLEOTIDE SEQUENCE [LARGE SCALE GENOMIC DNA]</scope>
    <source>
        <strain evidence="7 8">Mu-86</strain>
    </source>
</reference>
<gene>
    <name evidence="7" type="ORF">WDU96_01110</name>
</gene>
<dbReference type="PROSITE" id="PS51257">
    <property type="entry name" value="PROKAR_LIPOPROTEIN"/>
    <property type="match status" value="1"/>
</dbReference>
<dbReference type="PANTHER" id="PTHR42953">
    <property type="entry name" value="HIGH-AFFINITY ZINC UPTAKE SYSTEM PROTEIN ZNUA-RELATED"/>
    <property type="match status" value="1"/>
</dbReference>
<dbReference type="EMBL" id="JBBDGL010000001">
    <property type="protein sequence ID" value="MEJ1154197.1"/>
    <property type="molecule type" value="Genomic_DNA"/>
</dbReference>
<dbReference type="Proteomes" id="UP001368654">
    <property type="component" value="Unassembled WGS sequence"/>
</dbReference>
<dbReference type="Pfam" id="PF01297">
    <property type="entry name" value="ZnuA"/>
    <property type="match status" value="1"/>
</dbReference>
<dbReference type="RefSeq" id="WP_337336642.1">
    <property type="nucleotide sequence ID" value="NZ_JBBDGL010000001.1"/>
</dbReference>
<evidence type="ECO:0000256" key="6">
    <source>
        <dbReference type="SAM" id="SignalP"/>
    </source>
</evidence>
<protein>
    <submittedName>
        <fullName evidence="7">Zinc ABC transporter substrate-binding protein</fullName>
    </submittedName>
</protein>
<evidence type="ECO:0000256" key="4">
    <source>
        <dbReference type="ARBA" id="ARBA00022729"/>
    </source>
</evidence>
<dbReference type="PANTHER" id="PTHR42953:SF1">
    <property type="entry name" value="METAL-BINDING PROTEIN HI_0362-RELATED"/>
    <property type="match status" value="1"/>
</dbReference>
<accession>A0ABU8LQV7</accession>
<feature type="signal peptide" evidence="6">
    <location>
        <begin position="1"/>
        <end position="31"/>
    </location>
</feature>
<dbReference type="InterPro" id="IPR050492">
    <property type="entry name" value="Bact_metal-bind_prot9"/>
</dbReference>
<dbReference type="Gene3D" id="3.40.50.1980">
    <property type="entry name" value="Nitrogenase molybdenum iron protein domain"/>
    <property type="match status" value="2"/>
</dbReference>
<evidence type="ECO:0000313" key="8">
    <source>
        <dbReference type="Proteomes" id="UP001368654"/>
    </source>
</evidence>
<comment type="caution">
    <text evidence="7">The sequence shown here is derived from an EMBL/GenBank/DDBJ whole genome shotgun (WGS) entry which is preliminary data.</text>
</comment>
<name>A0ABU8LQV7_9MICO</name>
<sequence>MKTPSRPLVLLGLGAASALVLSGCASTTSDATSDSETDAITVVASTNVYGQIAEVVGADLVEVTSIVTNAAQDPHSFEASARDQLTVEQADLVIENGGGYDSFMESLVEASGSEAHVITAAEFSHSWPTEEGDEDHSEDEHSEDEDEEHADEDDHAGHDHIEGFNEHVWYDPHTMAYVADAIAEELGEISPDDAEIFTANAEAFHDEIEGLEESLEEIDAAHAGDEAFLTEPVGGYLVIAAGLEDVTPSEFSEAVEEGQDVAPAILLEALSIVTDGELSVMITNTQTGGAETEQVVTEADTEDIPVVAFSETLPEGQTYISWMQENIENLAAALDS</sequence>
<keyword evidence="4 6" id="KW-0732">Signal</keyword>
<evidence type="ECO:0000256" key="2">
    <source>
        <dbReference type="ARBA" id="ARBA00022448"/>
    </source>
</evidence>
<dbReference type="InterPro" id="IPR006127">
    <property type="entry name" value="ZnuA-like"/>
</dbReference>
<comment type="subcellular location">
    <subcellularLocation>
        <location evidence="1">Cell envelope</location>
    </subcellularLocation>
</comment>